<feature type="chain" id="PRO_5041670242" evidence="2">
    <location>
        <begin position="23"/>
        <end position="151"/>
    </location>
</feature>
<feature type="non-terminal residue" evidence="3">
    <location>
        <position position="1"/>
    </location>
</feature>
<evidence type="ECO:0000256" key="2">
    <source>
        <dbReference type="SAM" id="SignalP"/>
    </source>
</evidence>
<evidence type="ECO:0000313" key="3">
    <source>
        <dbReference type="EMBL" id="KAK2718071.1"/>
    </source>
</evidence>
<dbReference type="AlphaFoldDB" id="A0AA88I127"/>
<evidence type="ECO:0000313" key="4">
    <source>
        <dbReference type="Proteomes" id="UP001187531"/>
    </source>
</evidence>
<feature type="region of interest" description="Disordered" evidence="1">
    <location>
        <begin position="90"/>
        <end position="118"/>
    </location>
</feature>
<keyword evidence="2" id="KW-0732">Signal</keyword>
<dbReference type="EMBL" id="JAVRJZ010000010">
    <property type="protein sequence ID" value="KAK2718071.1"/>
    <property type="molecule type" value="Genomic_DNA"/>
</dbReference>
<protein>
    <submittedName>
        <fullName evidence="3">Uncharacterized protein</fullName>
    </submittedName>
</protein>
<sequence length="151" mass="16121">SSMMKLLTIFLVVFYFITTVFAQKGGFRAVNSNYVAKKPTASSNKAVPPKNIGAEADSSVRVSRGGGGYGGGGGCGICVCGGSYKGYSGSHADKPPKNNDGSQDPGGGPTEYKTTPIKEHSNTAHFPYLCRYSDLICKRRVREILKRISLF</sequence>
<gene>
    <name evidence="3" type="ORF">QYM36_006760</name>
</gene>
<keyword evidence="4" id="KW-1185">Reference proteome</keyword>
<evidence type="ECO:0000256" key="1">
    <source>
        <dbReference type="SAM" id="MobiDB-lite"/>
    </source>
</evidence>
<proteinExistence type="predicted"/>
<accession>A0AA88I127</accession>
<reference evidence="3" key="1">
    <citation type="submission" date="2023-07" db="EMBL/GenBank/DDBJ databases">
        <title>Chromosome-level genome assembly of Artemia franciscana.</title>
        <authorList>
            <person name="Jo E."/>
        </authorList>
    </citation>
    <scope>NUCLEOTIDE SEQUENCE</scope>
    <source>
        <tissue evidence="3">Whole body</tissue>
    </source>
</reference>
<comment type="caution">
    <text evidence="3">The sequence shown here is derived from an EMBL/GenBank/DDBJ whole genome shotgun (WGS) entry which is preliminary data.</text>
</comment>
<name>A0AA88I127_ARTSF</name>
<feature type="signal peptide" evidence="2">
    <location>
        <begin position="1"/>
        <end position="22"/>
    </location>
</feature>
<organism evidence="3 4">
    <name type="scientific">Artemia franciscana</name>
    <name type="common">Brine shrimp</name>
    <name type="synonym">Artemia sanfranciscana</name>
    <dbReference type="NCBI Taxonomy" id="6661"/>
    <lineage>
        <taxon>Eukaryota</taxon>
        <taxon>Metazoa</taxon>
        <taxon>Ecdysozoa</taxon>
        <taxon>Arthropoda</taxon>
        <taxon>Crustacea</taxon>
        <taxon>Branchiopoda</taxon>
        <taxon>Anostraca</taxon>
        <taxon>Artemiidae</taxon>
        <taxon>Artemia</taxon>
    </lineage>
</organism>
<dbReference type="Proteomes" id="UP001187531">
    <property type="component" value="Unassembled WGS sequence"/>
</dbReference>